<dbReference type="AlphaFoldDB" id="A0A031LPH2"/>
<dbReference type="InterPro" id="IPR004165">
    <property type="entry name" value="CoA_trans_fam_I"/>
</dbReference>
<proteinExistence type="predicted"/>
<keyword evidence="2" id="KW-1185">Reference proteome</keyword>
<gene>
    <name evidence="1" type="ORF">CM19_08355</name>
</gene>
<dbReference type="STRING" id="1160895.CM19_08355"/>
<organism evidence="1 2">
    <name type="scientific">Candidatus Acidianus copahuensis</name>
    <dbReference type="NCBI Taxonomy" id="1160895"/>
    <lineage>
        <taxon>Archaea</taxon>
        <taxon>Thermoproteota</taxon>
        <taxon>Thermoprotei</taxon>
        <taxon>Sulfolobales</taxon>
        <taxon>Sulfolobaceae</taxon>
        <taxon>Acidianus</taxon>
    </lineage>
</organism>
<dbReference type="InterPro" id="IPR037171">
    <property type="entry name" value="NagB/RpiA_transferase-like"/>
</dbReference>
<accession>A0A031LPH2</accession>
<sequence>MIIDHVIKAIAIHINSGERVYVGLNSIPALLGSFMARDFYNKDIKILSVSEAYNPARVSISPSTGDPFFVSESPVMTTTDAFDLVQKGKIDVMFLGPSQIDSETNVNLSVIGNYYKPEVRLPGGAATAFILPLVGKAILWNVKHSKNSLVKRVDFVTGTAKYSKNKVIIVTNLCVMEYSRADHRWKVTYLYPWSDFKTVQDNTGFEVEDNVIGRIELNEREKMFLDSLDTSKLRLALEF</sequence>
<dbReference type="PANTHER" id="PTHR43293:SF3">
    <property type="entry name" value="CHOLESTEROL RING-CLEAVING HYDROLASE IPDB SUBUNIT"/>
    <property type="match status" value="1"/>
</dbReference>
<reference evidence="1 2" key="1">
    <citation type="submission" date="2014-03" db="EMBL/GenBank/DDBJ databases">
        <title>Draft genome sequence of the novel thermoacidophilic archaea Acidianus copahuensis ALE1 strain, isolated from Copahue volcanic area in Neuquen Argentina.</title>
        <authorList>
            <person name="Urbieta M.S."/>
            <person name="Rascovan N."/>
            <person name="Castro C."/>
            <person name="Revale S."/>
            <person name="Giaveno M.A."/>
            <person name="Vazquez M.P."/>
            <person name="Donati E.R."/>
        </authorList>
    </citation>
    <scope>NUCLEOTIDE SEQUENCE [LARGE SCALE GENOMIC DNA]</scope>
    <source>
        <strain evidence="1 2">ALE1</strain>
    </source>
</reference>
<evidence type="ECO:0000313" key="2">
    <source>
        <dbReference type="Proteomes" id="UP000024332"/>
    </source>
</evidence>
<dbReference type="RefSeq" id="WP_048099909.1">
    <property type="nucleotide sequence ID" value="NZ_JFZT01000045.1"/>
</dbReference>
<protein>
    <submittedName>
        <fullName evidence="1">CoA-transferase</fullName>
    </submittedName>
</protein>
<dbReference type="GO" id="GO:0008410">
    <property type="term" value="F:CoA-transferase activity"/>
    <property type="evidence" value="ECO:0007669"/>
    <property type="project" value="InterPro"/>
</dbReference>
<comment type="caution">
    <text evidence="1">The sequence shown here is derived from an EMBL/GenBank/DDBJ whole genome shotgun (WGS) entry which is preliminary data.</text>
</comment>
<dbReference type="OrthoDB" id="9252at2157"/>
<dbReference type="PANTHER" id="PTHR43293">
    <property type="entry name" value="ACETATE COA-TRANSFERASE YDIF"/>
    <property type="match status" value="1"/>
</dbReference>
<dbReference type="EMBL" id="JFZT01000045">
    <property type="protein sequence ID" value="EZQ04718.1"/>
    <property type="molecule type" value="Genomic_DNA"/>
</dbReference>
<evidence type="ECO:0000313" key="1">
    <source>
        <dbReference type="EMBL" id="EZQ04718.1"/>
    </source>
</evidence>
<dbReference type="Gene3D" id="3.40.1080.10">
    <property type="entry name" value="Glutaconate Coenzyme A-transferase"/>
    <property type="match status" value="1"/>
</dbReference>
<dbReference type="SUPFAM" id="SSF100950">
    <property type="entry name" value="NagB/RpiA/CoA transferase-like"/>
    <property type="match status" value="1"/>
</dbReference>
<name>A0A031LPH2_9CREN</name>
<dbReference type="Pfam" id="PF01144">
    <property type="entry name" value="CoA_trans"/>
    <property type="match status" value="1"/>
</dbReference>
<keyword evidence="1" id="KW-0808">Transferase</keyword>
<dbReference type="Proteomes" id="UP000024332">
    <property type="component" value="Unassembled WGS sequence"/>
</dbReference>